<organism evidence="2 4">
    <name type="scientific">Medicago truncatula</name>
    <name type="common">Barrel medic</name>
    <name type="synonym">Medicago tribuloides</name>
    <dbReference type="NCBI Taxonomy" id="3880"/>
    <lineage>
        <taxon>Eukaryota</taxon>
        <taxon>Viridiplantae</taxon>
        <taxon>Streptophyta</taxon>
        <taxon>Embryophyta</taxon>
        <taxon>Tracheophyta</taxon>
        <taxon>Spermatophyta</taxon>
        <taxon>Magnoliopsida</taxon>
        <taxon>eudicotyledons</taxon>
        <taxon>Gunneridae</taxon>
        <taxon>Pentapetalae</taxon>
        <taxon>rosids</taxon>
        <taxon>fabids</taxon>
        <taxon>Fabales</taxon>
        <taxon>Fabaceae</taxon>
        <taxon>Papilionoideae</taxon>
        <taxon>50 kb inversion clade</taxon>
        <taxon>NPAAA clade</taxon>
        <taxon>Hologalegina</taxon>
        <taxon>IRL clade</taxon>
        <taxon>Trifolieae</taxon>
        <taxon>Medicago</taxon>
    </lineage>
</organism>
<dbReference type="HOGENOM" id="CLU_3053423_0_0_1"/>
<dbReference type="Proteomes" id="UP000002051">
    <property type="component" value="Chromosome 6"/>
</dbReference>
<evidence type="ECO:0000313" key="4">
    <source>
        <dbReference type="Proteomes" id="UP000002051"/>
    </source>
</evidence>
<evidence type="ECO:0000313" key="3">
    <source>
        <dbReference type="EnsemblPlants" id="AES74887"/>
    </source>
</evidence>
<feature type="transmembrane region" description="Helical" evidence="1">
    <location>
        <begin position="12"/>
        <end position="35"/>
    </location>
</feature>
<dbReference type="PaxDb" id="3880-AES74887"/>
<reference evidence="3" key="3">
    <citation type="submission" date="2015-04" db="UniProtKB">
        <authorList>
            <consortium name="EnsemblPlants"/>
        </authorList>
    </citation>
    <scope>IDENTIFICATION</scope>
    <source>
        <strain evidence="3">cv. Jemalong A17</strain>
    </source>
</reference>
<protein>
    <submittedName>
        <fullName evidence="2">Transmembrane protein, putative</fullName>
    </submittedName>
</protein>
<reference evidence="2 4" key="1">
    <citation type="journal article" date="2011" name="Nature">
        <title>The Medicago genome provides insight into the evolution of rhizobial symbioses.</title>
        <authorList>
            <person name="Young N.D."/>
            <person name="Debelle F."/>
            <person name="Oldroyd G.E."/>
            <person name="Geurts R."/>
            <person name="Cannon S.B."/>
            <person name="Udvardi M.K."/>
            <person name="Benedito V.A."/>
            <person name="Mayer K.F."/>
            <person name="Gouzy J."/>
            <person name="Schoof H."/>
            <person name="Van de Peer Y."/>
            <person name="Proost S."/>
            <person name="Cook D.R."/>
            <person name="Meyers B.C."/>
            <person name="Spannagl M."/>
            <person name="Cheung F."/>
            <person name="De Mita S."/>
            <person name="Krishnakumar V."/>
            <person name="Gundlach H."/>
            <person name="Zhou S."/>
            <person name="Mudge J."/>
            <person name="Bharti A.K."/>
            <person name="Murray J.D."/>
            <person name="Naoumkina M.A."/>
            <person name="Rosen B."/>
            <person name="Silverstein K.A."/>
            <person name="Tang H."/>
            <person name="Rombauts S."/>
            <person name="Zhao P.X."/>
            <person name="Zhou P."/>
            <person name="Barbe V."/>
            <person name="Bardou P."/>
            <person name="Bechner M."/>
            <person name="Bellec A."/>
            <person name="Berger A."/>
            <person name="Berges H."/>
            <person name="Bidwell S."/>
            <person name="Bisseling T."/>
            <person name="Choisne N."/>
            <person name="Couloux A."/>
            <person name="Denny R."/>
            <person name="Deshpande S."/>
            <person name="Dai X."/>
            <person name="Doyle J.J."/>
            <person name="Dudez A.M."/>
            <person name="Farmer A.D."/>
            <person name="Fouteau S."/>
            <person name="Franken C."/>
            <person name="Gibelin C."/>
            <person name="Gish J."/>
            <person name="Goldstein S."/>
            <person name="Gonzalez A.J."/>
            <person name="Green P.J."/>
            <person name="Hallab A."/>
            <person name="Hartog M."/>
            <person name="Hua A."/>
            <person name="Humphray S.J."/>
            <person name="Jeong D.H."/>
            <person name="Jing Y."/>
            <person name="Jocker A."/>
            <person name="Kenton S.M."/>
            <person name="Kim D.J."/>
            <person name="Klee K."/>
            <person name="Lai H."/>
            <person name="Lang C."/>
            <person name="Lin S."/>
            <person name="Macmil S.L."/>
            <person name="Magdelenat G."/>
            <person name="Matthews L."/>
            <person name="McCorrison J."/>
            <person name="Monaghan E.L."/>
            <person name="Mun J.H."/>
            <person name="Najar F.Z."/>
            <person name="Nicholson C."/>
            <person name="Noirot C."/>
            <person name="O'Bleness M."/>
            <person name="Paule C.R."/>
            <person name="Poulain J."/>
            <person name="Prion F."/>
            <person name="Qin B."/>
            <person name="Qu C."/>
            <person name="Retzel E.F."/>
            <person name="Riddle C."/>
            <person name="Sallet E."/>
            <person name="Samain S."/>
            <person name="Samson N."/>
            <person name="Sanders I."/>
            <person name="Saurat O."/>
            <person name="Scarpelli C."/>
            <person name="Schiex T."/>
            <person name="Segurens B."/>
            <person name="Severin A.J."/>
            <person name="Sherrier D.J."/>
            <person name="Shi R."/>
            <person name="Sims S."/>
            <person name="Singer S.R."/>
            <person name="Sinharoy S."/>
            <person name="Sterck L."/>
            <person name="Viollet A."/>
            <person name="Wang B.B."/>
            <person name="Wang K."/>
            <person name="Wang M."/>
            <person name="Wang X."/>
            <person name="Warfsmann J."/>
            <person name="Weissenbach J."/>
            <person name="White D.D."/>
            <person name="White J.D."/>
            <person name="Wiley G.B."/>
            <person name="Wincker P."/>
            <person name="Xing Y."/>
            <person name="Yang L."/>
            <person name="Yao Z."/>
            <person name="Ying F."/>
            <person name="Zhai J."/>
            <person name="Zhou L."/>
            <person name="Zuber A."/>
            <person name="Denarie J."/>
            <person name="Dixon R.A."/>
            <person name="May G.D."/>
            <person name="Schwartz D.C."/>
            <person name="Rogers J."/>
            <person name="Quetier F."/>
            <person name="Town C.D."/>
            <person name="Roe B.A."/>
        </authorList>
    </citation>
    <scope>NUCLEOTIDE SEQUENCE [LARGE SCALE GENOMIC DNA]</scope>
    <source>
        <strain evidence="2">A17</strain>
        <strain evidence="3 4">cv. Jemalong A17</strain>
    </source>
</reference>
<keyword evidence="1" id="KW-1133">Transmembrane helix</keyword>
<proteinExistence type="predicted"/>
<evidence type="ECO:0000313" key="2">
    <source>
        <dbReference type="EMBL" id="AES74887.1"/>
    </source>
</evidence>
<keyword evidence="1" id="KW-0472">Membrane</keyword>
<name>G7KM90_MEDTR</name>
<reference evidence="2 4" key="2">
    <citation type="journal article" date="2014" name="BMC Genomics">
        <title>An improved genome release (version Mt4.0) for the model legume Medicago truncatula.</title>
        <authorList>
            <person name="Tang H."/>
            <person name="Krishnakumar V."/>
            <person name="Bidwell S."/>
            <person name="Rosen B."/>
            <person name="Chan A."/>
            <person name="Zhou S."/>
            <person name="Gentzbittel L."/>
            <person name="Childs K.L."/>
            <person name="Yandell M."/>
            <person name="Gundlach H."/>
            <person name="Mayer K.F."/>
            <person name="Schwartz D.C."/>
            <person name="Town C.D."/>
        </authorList>
    </citation>
    <scope>GENOME REANNOTATION</scope>
    <source>
        <strain evidence="3 4">cv. Jemalong A17</strain>
    </source>
</reference>
<keyword evidence="4" id="KW-1185">Reference proteome</keyword>
<dbReference type="EMBL" id="CM001222">
    <property type="protein sequence ID" value="AES74887.1"/>
    <property type="molecule type" value="Genomic_DNA"/>
</dbReference>
<keyword evidence="1 2" id="KW-0812">Transmembrane</keyword>
<dbReference type="AlphaFoldDB" id="G7KM90"/>
<gene>
    <name evidence="2" type="ordered locus">MTR_6g014350</name>
</gene>
<accession>G7KM90</accession>
<evidence type="ECO:0000256" key="1">
    <source>
        <dbReference type="SAM" id="Phobius"/>
    </source>
</evidence>
<dbReference type="EnsemblPlants" id="AES74887">
    <property type="protein sequence ID" value="AES74887"/>
    <property type="gene ID" value="MTR_6g014350"/>
</dbReference>
<sequence>MKNGVESLIKALQSGVFVSYGFMTFIDVLNVLLFWKIQFRSLGSDTKLMMIGIT</sequence>